<evidence type="ECO:0000313" key="2">
    <source>
        <dbReference type="EMBL" id="VEL11178.1"/>
    </source>
</evidence>
<feature type="compositionally biased region" description="Polar residues" evidence="1">
    <location>
        <begin position="25"/>
        <end position="38"/>
    </location>
</feature>
<dbReference type="Proteomes" id="UP000784294">
    <property type="component" value="Unassembled WGS sequence"/>
</dbReference>
<keyword evidence="3" id="KW-1185">Reference proteome</keyword>
<feature type="region of interest" description="Disordered" evidence="1">
    <location>
        <begin position="25"/>
        <end position="65"/>
    </location>
</feature>
<proteinExistence type="predicted"/>
<name>A0A448WGF4_9PLAT</name>
<evidence type="ECO:0000256" key="1">
    <source>
        <dbReference type="SAM" id="MobiDB-lite"/>
    </source>
</evidence>
<organism evidence="2 3">
    <name type="scientific">Protopolystoma xenopodis</name>
    <dbReference type="NCBI Taxonomy" id="117903"/>
    <lineage>
        <taxon>Eukaryota</taxon>
        <taxon>Metazoa</taxon>
        <taxon>Spiralia</taxon>
        <taxon>Lophotrochozoa</taxon>
        <taxon>Platyhelminthes</taxon>
        <taxon>Monogenea</taxon>
        <taxon>Polyopisthocotylea</taxon>
        <taxon>Polystomatidea</taxon>
        <taxon>Polystomatidae</taxon>
        <taxon>Protopolystoma</taxon>
    </lineage>
</organism>
<feature type="compositionally biased region" description="Polar residues" evidence="1">
    <location>
        <begin position="50"/>
        <end position="62"/>
    </location>
</feature>
<protein>
    <submittedName>
        <fullName evidence="2">Uncharacterized protein</fullName>
    </submittedName>
</protein>
<accession>A0A448WGF4</accession>
<sequence>MLYLISYPDLNRQYQDSHLLTLPASSKSDSSFGPSLSQPHLLPDSKSRISKPSSQVGSSIVDRTSAEVRALPARTSSSQSFGFSDQSIASVSSFSPPNDPSTCRQQPESPTSCSIKAKAEADSELTLNMASINLNDLRNLKPKTTADNASYLLAVGCPKVAFFLPYLF</sequence>
<evidence type="ECO:0000313" key="3">
    <source>
        <dbReference type="Proteomes" id="UP000784294"/>
    </source>
</evidence>
<feature type="region of interest" description="Disordered" evidence="1">
    <location>
        <begin position="88"/>
        <end position="111"/>
    </location>
</feature>
<gene>
    <name evidence="2" type="ORF">PXEA_LOCUS4618</name>
</gene>
<dbReference type="EMBL" id="CAAALY010011082">
    <property type="protein sequence ID" value="VEL11178.1"/>
    <property type="molecule type" value="Genomic_DNA"/>
</dbReference>
<comment type="caution">
    <text evidence="2">The sequence shown here is derived from an EMBL/GenBank/DDBJ whole genome shotgun (WGS) entry which is preliminary data.</text>
</comment>
<dbReference type="AlphaFoldDB" id="A0A448WGF4"/>
<reference evidence="2" key="1">
    <citation type="submission" date="2018-11" db="EMBL/GenBank/DDBJ databases">
        <authorList>
            <consortium name="Pathogen Informatics"/>
        </authorList>
    </citation>
    <scope>NUCLEOTIDE SEQUENCE</scope>
</reference>